<dbReference type="InterPro" id="IPR050870">
    <property type="entry name" value="FAST_kinase"/>
</dbReference>
<dbReference type="SMART" id="SM00952">
    <property type="entry name" value="RAP"/>
    <property type="match status" value="1"/>
</dbReference>
<sequence length="667" mass="74660">MVLKLVQKIQNLALTGQRLRTFPGALHLSRLSTLSRKPACPVCLWTGSRQCTVSQGGRQLQYDYGRMGLSTIGRDPLLFSPGSVSLHGDATSTSQLTLLYPPDASGDQAFADNLTSCRTSRHVLKLLQAAETMSDTMAAAALLRVADLEEGEDELKDPKILNEDVIKALFLQLEHDSTRLTDWGLVSALLACTRLHLDPWSTLMVRLISESQERLDRGCLTITQLCTLAEVLLALEGPSCVILDQIMDAVKEQEPKDWSIQELTRVYDMLQAGVGKGVHYQDLLKSMNSHAISIASRLDPTSISTILNALMVLKMTKAVPLAISLCEQSAQYVPHFTDEQLTQVLGAFIHFGLSDPNFVEAVERHIPSVAFTAHPETITKVMQYFGRRNLLSLPIFDAVAESFVYRSHLYNTSQITRQIMPFGKLGYLPPNAGALFHNVEAIVRSRFSQFLPRSALNLLHSCTLVERFPVTLFAKVFDRSFLQQLQAQGTGVDWNVLAQLTQLDLTVKLECPHYEGPSLQRSYKVKSIFTSARSLETPLDGLLYTSVDTGLVELLGGQTYFSSRVTTPYLYTLDVEIKIDKGGYVLPAHHSGEVYRRVALCIDGPKRFSSITRQLLGKETIKQRHLWLLGYDVVQIPFYEFKDLKSQAEKIEYLHKKIFPHSCRLSW</sequence>
<dbReference type="EMBL" id="JAFJMO010000004">
    <property type="protein sequence ID" value="KAJ8279796.1"/>
    <property type="molecule type" value="Genomic_DNA"/>
</dbReference>
<name>A0A9Q1DSZ3_CONCO</name>
<evidence type="ECO:0000256" key="1">
    <source>
        <dbReference type="ARBA" id="ARBA00004173"/>
    </source>
</evidence>
<keyword evidence="5" id="KW-1185">Reference proteome</keyword>
<reference evidence="4" key="1">
    <citation type="journal article" date="2023" name="Science">
        <title>Genome structures resolve the early diversification of teleost fishes.</title>
        <authorList>
            <person name="Parey E."/>
            <person name="Louis A."/>
            <person name="Montfort J."/>
            <person name="Bouchez O."/>
            <person name="Roques C."/>
            <person name="Iampietro C."/>
            <person name="Lluch J."/>
            <person name="Castinel A."/>
            <person name="Donnadieu C."/>
            <person name="Desvignes T."/>
            <person name="Floi Bucao C."/>
            <person name="Jouanno E."/>
            <person name="Wen M."/>
            <person name="Mejri S."/>
            <person name="Dirks R."/>
            <person name="Jansen H."/>
            <person name="Henkel C."/>
            <person name="Chen W.J."/>
            <person name="Zahm M."/>
            <person name="Cabau C."/>
            <person name="Klopp C."/>
            <person name="Thompson A.W."/>
            <person name="Robinson-Rechavi M."/>
            <person name="Braasch I."/>
            <person name="Lecointre G."/>
            <person name="Bobe J."/>
            <person name="Postlethwait J.H."/>
            <person name="Berthelot C."/>
            <person name="Roest Crollius H."/>
            <person name="Guiguen Y."/>
        </authorList>
    </citation>
    <scope>NUCLEOTIDE SEQUENCE</scope>
    <source>
        <strain evidence="4">Concon-B</strain>
    </source>
</reference>
<evidence type="ECO:0000313" key="4">
    <source>
        <dbReference type="EMBL" id="KAJ8279796.1"/>
    </source>
</evidence>
<dbReference type="GO" id="GO:0044528">
    <property type="term" value="P:regulation of mitochondrial mRNA stability"/>
    <property type="evidence" value="ECO:0007669"/>
    <property type="project" value="InterPro"/>
</dbReference>
<dbReference type="GO" id="GO:0035770">
    <property type="term" value="C:ribonucleoprotein granule"/>
    <property type="evidence" value="ECO:0007669"/>
    <property type="project" value="TreeGrafter"/>
</dbReference>
<organism evidence="4 5">
    <name type="scientific">Conger conger</name>
    <name type="common">Conger eel</name>
    <name type="synonym">Muraena conger</name>
    <dbReference type="NCBI Taxonomy" id="82655"/>
    <lineage>
        <taxon>Eukaryota</taxon>
        <taxon>Metazoa</taxon>
        <taxon>Chordata</taxon>
        <taxon>Craniata</taxon>
        <taxon>Vertebrata</taxon>
        <taxon>Euteleostomi</taxon>
        <taxon>Actinopterygii</taxon>
        <taxon>Neopterygii</taxon>
        <taxon>Teleostei</taxon>
        <taxon>Anguilliformes</taxon>
        <taxon>Congridae</taxon>
        <taxon>Conger</taxon>
    </lineage>
</organism>
<dbReference type="PANTHER" id="PTHR21228">
    <property type="entry name" value="FAST LEU-RICH DOMAIN-CONTAINING"/>
    <property type="match status" value="1"/>
</dbReference>
<evidence type="ECO:0000259" key="3">
    <source>
        <dbReference type="PROSITE" id="PS51286"/>
    </source>
</evidence>
<dbReference type="PANTHER" id="PTHR21228:SF9">
    <property type="entry name" value="FAST KINASE DOMAIN-CONTAINING PROTEIN 3, MITOCHONDRIAL"/>
    <property type="match status" value="1"/>
</dbReference>
<proteinExistence type="predicted"/>
<accession>A0A9Q1DSZ3</accession>
<dbReference type="PROSITE" id="PS51286">
    <property type="entry name" value="RAP"/>
    <property type="match status" value="1"/>
</dbReference>
<dbReference type="InterPro" id="IPR010622">
    <property type="entry name" value="FAST_Leu-rich"/>
</dbReference>
<dbReference type="Proteomes" id="UP001152803">
    <property type="component" value="Unassembled WGS sequence"/>
</dbReference>
<dbReference type="OrthoDB" id="9985850at2759"/>
<keyword evidence="2" id="KW-0496">Mitochondrion</keyword>
<dbReference type="Pfam" id="PF08368">
    <property type="entry name" value="FAST_2"/>
    <property type="match status" value="1"/>
</dbReference>
<protein>
    <recommendedName>
        <fullName evidence="3">RAP domain-containing protein</fullName>
    </recommendedName>
</protein>
<dbReference type="InterPro" id="IPR013579">
    <property type="entry name" value="FAST_2"/>
</dbReference>
<dbReference type="GO" id="GO:0000963">
    <property type="term" value="P:mitochondrial RNA processing"/>
    <property type="evidence" value="ECO:0007669"/>
    <property type="project" value="TreeGrafter"/>
</dbReference>
<dbReference type="GO" id="GO:0003723">
    <property type="term" value="F:RNA binding"/>
    <property type="evidence" value="ECO:0007669"/>
    <property type="project" value="TreeGrafter"/>
</dbReference>
<dbReference type="Pfam" id="PF08373">
    <property type="entry name" value="RAP"/>
    <property type="match status" value="1"/>
</dbReference>
<dbReference type="GO" id="GO:0005759">
    <property type="term" value="C:mitochondrial matrix"/>
    <property type="evidence" value="ECO:0007669"/>
    <property type="project" value="TreeGrafter"/>
</dbReference>
<dbReference type="Pfam" id="PF06743">
    <property type="entry name" value="FAST_1"/>
    <property type="match status" value="1"/>
</dbReference>
<comment type="caution">
    <text evidence="4">The sequence shown here is derived from an EMBL/GenBank/DDBJ whole genome shotgun (WGS) entry which is preliminary data.</text>
</comment>
<evidence type="ECO:0000313" key="5">
    <source>
        <dbReference type="Proteomes" id="UP001152803"/>
    </source>
</evidence>
<comment type="subcellular location">
    <subcellularLocation>
        <location evidence="1">Mitochondrion</location>
    </subcellularLocation>
</comment>
<gene>
    <name evidence="4" type="ORF">COCON_G00068620</name>
</gene>
<evidence type="ECO:0000256" key="2">
    <source>
        <dbReference type="ARBA" id="ARBA00023128"/>
    </source>
</evidence>
<feature type="domain" description="RAP" evidence="3">
    <location>
        <begin position="598"/>
        <end position="656"/>
    </location>
</feature>
<dbReference type="AlphaFoldDB" id="A0A9Q1DSZ3"/>
<dbReference type="InterPro" id="IPR013584">
    <property type="entry name" value="RAP"/>
</dbReference>